<protein>
    <submittedName>
        <fullName evidence="4">Glycine betaine methyltransferase</fullName>
        <ecNumber evidence="4">2.1.1.-</ecNumber>
    </submittedName>
</protein>
<organism evidence="4">
    <name type="scientific">bioreactor metagenome</name>
    <dbReference type="NCBI Taxonomy" id="1076179"/>
    <lineage>
        <taxon>unclassified sequences</taxon>
        <taxon>metagenomes</taxon>
        <taxon>ecological metagenomes</taxon>
    </lineage>
</organism>
<evidence type="ECO:0000256" key="2">
    <source>
        <dbReference type="ARBA" id="ARBA00022603"/>
    </source>
</evidence>
<comment type="similarity">
    <text evidence="1">Belongs to the trimethylamine methyltransferase family.</text>
</comment>
<dbReference type="GO" id="GO:0015948">
    <property type="term" value="P:methanogenesis"/>
    <property type="evidence" value="ECO:0007669"/>
    <property type="project" value="InterPro"/>
</dbReference>
<dbReference type="GO" id="GO:0008168">
    <property type="term" value="F:methyltransferase activity"/>
    <property type="evidence" value="ECO:0007669"/>
    <property type="project" value="UniProtKB-KW"/>
</dbReference>
<comment type="caution">
    <text evidence="4">The sequence shown here is derived from an EMBL/GenBank/DDBJ whole genome shotgun (WGS) entry which is preliminary data.</text>
</comment>
<dbReference type="InterPro" id="IPR038601">
    <property type="entry name" value="MttB-like_sf"/>
</dbReference>
<keyword evidence="2 4" id="KW-0489">Methyltransferase</keyword>
<sequence>MMRRSKMRASAEKIVYEGNIYRPLTEGQIEEIHNTSLKIFEEVGVCIKSAPARELWRKAGAVVDENTGICKIGKEIVDYCIAAAPKEFTQYGRDPRHNILQGGSRVYNATAGEAVTVTDLETGERRESTLYDLAAGTRLCDALENADIVQVCCYPHEIDVKREDSDIVRAFTMAKNSSKHLSVGIYRPSSVSKLYKLCNMILGQEGASRERPFFTLVCGVISPLIMDGKWTETLLESVKYGFPVASPSAPTLGTTCPGTLASQLVLCNVEALMTIITVQLAKAGHPCFYSAVPVSMDHRTGEFTFASVEGWIQNCAANQIAHWHNIPSYTTCGHSDAKVVDAQCGMEIAVGDMFQSMSGANFAHGTFGLIESGLNLSYEAYVMANEYTAMAKRVLRGIEVNEETLGFESIKKQGHGGVFLEDPITMQYMRSEFFYPKLSDRKTFSTWQEAGSPSYLKKANEIARDILANHKPLPIDPDIEEAIRKEFPDMPPDAGKIWSER</sequence>
<proteinExistence type="inferred from homology"/>
<dbReference type="GO" id="GO:0032259">
    <property type="term" value="P:methylation"/>
    <property type="evidence" value="ECO:0007669"/>
    <property type="project" value="UniProtKB-KW"/>
</dbReference>
<dbReference type="EC" id="2.1.1.-" evidence="4"/>
<dbReference type="AlphaFoldDB" id="A0A644YWU9"/>
<dbReference type="EMBL" id="VSSQ01006552">
    <property type="protein sequence ID" value="MPM33090.1"/>
    <property type="molecule type" value="Genomic_DNA"/>
</dbReference>
<name>A0A644YWU9_9ZZZZ</name>
<dbReference type="Gene3D" id="3.20.20.480">
    <property type="entry name" value="Trimethylamine methyltransferase-like"/>
    <property type="match status" value="1"/>
</dbReference>
<reference evidence="4" key="1">
    <citation type="submission" date="2019-08" db="EMBL/GenBank/DDBJ databases">
        <authorList>
            <person name="Kucharzyk K."/>
            <person name="Murdoch R.W."/>
            <person name="Higgins S."/>
            <person name="Loffler F."/>
        </authorList>
    </citation>
    <scope>NUCLEOTIDE SEQUENCE</scope>
</reference>
<evidence type="ECO:0000256" key="1">
    <source>
        <dbReference type="ARBA" id="ARBA00007137"/>
    </source>
</evidence>
<keyword evidence="3 4" id="KW-0808">Transferase</keyword>
<gene>
    <name evidence="4" type="primary">mtgB_6</name>
    <name evidence="4" type="ORF">SDC9_79657</name>
</gene>
<dbReference type="InterPro" id="IPR010426">
    <property type="entry name" value="MTTB_MeTrfase"/>
</dbReference>
<evidence type="ECO:0000256" key="3">
    <source>
        <dbReference type="ARBA" id="ARBA00022679"/>
    </source>
</evidence>
<dbReference type="Pfam" id="PF06253">
    <property type="entry name" value="MTTB"/>
    <property type="match status" value="1"/>
</dbReference>
<evidence type="ECO:0000313" key="4">
    <source>
        <dbReference type="EMBL" id="MPM33090.1"/>
    </source>
</evidence>
<accession>A0A644YWU9</accession>